<feature type="domain" description="CUB" evidence="5">
    <location>
        <begin position="87"/>
        <end position="203"/>
    </location>
</feature>
<dbReference type="EMBL" id="BLKM01010449">
    <property type="protein sequence ID" value="GFG30278.1"/>
    <property type="molecule type" value="Genomic_DNA"/>
</dbReference>
<keyword evidence="1" id="KW-1015">Disulfide bond</keyword>
<dbReference type="CDD" id="cd00041">
    <property type="entry name" value="CUB"/>
    <property type="match status" value="1"/>
</dbReference>
<dbReference type="Gene3D" id="2.60.120.290">
    <property type="entry name" value="Spermadhesin, CUB domain"/>
    <property type="match status" value="1"/>
</dbReference>
<evidence type="ECO:0000313" key="6">
    <source>
        <dbReference type="EMBL" id="GFG30278.1"/>
    </source>
</evidence>
<reference evidence="7" key="1">
    <citation type="submission" date="2020-01" db="EMBL/GenBank/DDBJ databases">
        <title>Draft genome sequence of the Termite Coptotermes fromosanus.</title>
        <authorList>
            <person name="Itakura S."/>
            <person name="Yosikawa Y."/>
            <person name="Umezawa K."/>
        </authorList>
    </citation>
    <scope>NUCLEOTIDE SEQUENCE [LARGE SCALE GENOMIC DNA]</scope>
</reference>
<dbReference type="InParanoid" id="A0A6L2PIK9"/>
<proteinExistence type="predicted"/>
<evidence type="ECO:0000256" key="2">
    <source>
        <dbReference type="PROSITE-ProRule" id="PRU00059"/>
    </source>
</evidence>
<gene>
    <name evidence="6" type="ORF">Cfor_04436</name>
</gene>
<evidence type="ECO:0000256" key="3">
    <source>
        <dbReference type="SAM" id="MobiDB-lite"/>
    </source>
</evidence>
<accession>A0A6L2PIK9</accession>
<dbReference type="OrthoDB" id="8196432at2759"/>
<feature type="region of interest" description="Disordered" evidence="3">
    <location>
        <begin position="57"/>
        <end position="82"/>
    </location>
</feature>
<comment type="caution">
    <text evidence="6">The sequence shown here is derived from an EMBL/GenBank/DDBJ whole genome shotgun (WGS) entry which is preliminary data.</text>
</comment>
<comment type="caution">
    <text evidence="2">Lacks conserved residue(s) required for the propagation of feature annotation.</text>
</comment>
<feature type="chain" id="PRO_5026950520" description="CUB domain-containing protein" evidence="4">
    <location>
        <begin position="21"/>
        <end position="371"/>
    </location>
</feature>
<evidence type="ECO:0000313" key="7">
    <source>
        <dbReference type="Proteomes" id="UP000502823"/>
    </source>
</evidence>
<dbReference type="SUPFAM" id="SSF49854">
    <property type="entry name" value="Spermadhesin, CUB domain"/>
    <property type="match status" value="1"/>
</dbReference>
<dbReference type="PROSITE" id="PS01180">
    <property type="entry name" value="CUB"/>
    <property type="match status" value="1"/>
</dbReference>
<keyword evidence="7" id="KW-1185">Reference proteome</keyword>
<name>A0A6L2PIK9_COPFO</name>
<dbReference type="Pfam" id="PF00431">
    <property type="entry name" value="CUB"/>
    <property type="match status" value="1"/>
</dbReference>
<evidence type="ECO:0000256" key="4">
    <source>
        <dbReference type="SAM" id="SignalP"/>
    </source>
</evidence>
<feature type="signal peptide" evidence="4">
    <location>
        <begin position="1"/>
        <end position="20"/>
    </location>
</feature>
<evidence type="ECO:0000259" key="5">
    <source>
        <dbReference type="PROSITE" id="PS01180"/>
    </source>
</evidence>
<feature type="compositionally biased region" description="Low complexity" evidence="3">
    <location>
        <begin position="57"/>
        <end position="80"/>
    </location>
</feature>
<dbReference type="InterPro" id="IPR035914">
    <property type="entry name" value="Sperma_CUB_dom_sf"/>
</dbReference>
<evidence type="ECO:0000256" key="1">
    <source>
        <dbReference type="ARBA" id="ARBA00023157"/>
    </source>
</evidence>
<dbReference type="Proteomes" id="UP000502823">
    <property type="component" value="Unassembled WGS sequence"/>
</dbReference>
<dbReference type="SMART" id="SM00042">
    <property type="entry name" value="CUB"/>
    <property type="match status" value="1"/>
</dbReference>
<dbReference type="InterPro" id="IPR000859">
    <property type="entry name" value="CUB_dom"/>
</dbReference>
<keyword evidence="4" id="KW-0732">Signal</keyword>
<sequence>MKLFLITSHILTLQIFGMSADIPIPQTVVRVPLRKTTQQSDNHSQLLRQAVPVTPPNTTTAITPIPTTEQPTTTATTNAPDGENLHCSHTIQVTSDSKIPYHFVVDEHNAANLHCVITIFGQRGTQLLLQLTEVDLQPGLFDCEIDAVQVYTLSNGKLSFKDKFCNLSHPSPDILTENNVAVLTFNSGSQLNQEGFKIEVQPVLLPDHGNIHNGYGDTGYSYSSGSYTGYVTNYKKSDYDSYNPPVYTDTGYGYGSDSYSAYTTYNPPAYTDYSNGYKNVSYTKYVPPNSSYANGYFNITRTDYNIPQYVHYGPPANYQNVNECNKAPWKITVKPEITYGGYVPTKAHLNNEFYAWLTSVTKGNNWSKEID</sequence>
<dbReference type="AlphaFoldDB" id="A0A6L2PIK9"/>
<organism evidence="6 7">
    <name type="scientific">Coptotermes formosanus</name>
    <name type="common">Formosan subterranean termite</name>
    <dbReference type="NCBI Taxonomy" id="36987"/>
    <lineage>
        <taxon>Eukaryota</taxon>
        <taxon>Metazoa</taxon>
        <taxon>Ecdysozoa</taxon>
        <taxon>Arthropoda</taxon>
        <taxon>Hexapoda</taxon>
        <taxon>Insecta</taxon>
        <taxon>Pterygota</taxon>
        <taxon>Neoptera</taxon>
        <taxon>Polyneoptera</taxon>
        <taxon>Dictyoptera</taxon>
        <taxon>Blattodea</taxon>
        <taxon>Blattoidea</taxon>
        <taxon>Termitoidae</taxon>
        <taxon>Rhinotermitidae</taxon>
        <taxon>Coptotermes</taxon>
    </lineage>
</organism>
<protein>
    <recommendedName>
        <fullName evidence="5">CUB domain-containing protein</fullName>
    </recommendedName>
</protein>